<dbReference type="Pfam" id="PF00072">
    <property type="entry name" value="Response_reg"/>
    <property type="match status" value="1"/>
</dbReference>
<keyword evidence="4" id="KW-1185">Reference proteome</keyword>
<dbReference type="Proteomes" id="UP001525961">
    <property type="component" value="Unassembled WGS sequence"/>
</dbReference>
<comment type="caution">
    <text evidence="3">The sequence shown here is derived from an EMBL/GenBank/DDBJ whole genome shotgun (WGS) entry which is preliminary data.</text>
</comment>
<organism evidence="3 4">
    <name type="scientific">Laspinema olomoucense D3b</name>
    <dbReference type="NCBI Taxonomy" id="2953688"/>
    <lineage>
        <taxon>Bacteria</taxon>
        <taxon>Bacillati</taxon>
        <taxon>Cyanobacteriota</taxon>
        <taxon>Cyanophyceae</taxon>
        <taxon>Oscillatoriophycideae</taxon>
        <taxon>Oscillatoriales</taxon>
        <taxon>Laspinemataceae</taxon>
        <taxon>Laspinema</taxon>
        <taxon>Laspinema olomoucense</taxon>
    </lineage>
</organism>
<protein>
    <submittedName>
        <fullName evidence="3">Response regulator</fullName>
    </submittedName>
</protein>
<keyword evidence="1" id="KW-0597">Phosphoprotein</keyword>
<evidence type="ECO:0000313" key="3">
    <source>
        <dbReference type="EMBL" id="MCT7978202.1"/>
    </source>
</evidence>
<dbReference type="EMBL" id="JAMXFA010000012">
    <property type="protein sequence ID" value="MCT7978202.1"/>
    <property type="molecule type" value="Genomic_DNA"/>
</dbReference>
<dbReference type="Gene3D" id="3.40.50.2300">
    <property type="match status" value="1"/>
</dbReference>
<dbReference type="SMART" id="SM00448">
    <property type="entry name" value="REC"/>
    <property type="match status" value="1"/>
</dbReference>
<accession>A0ABT2N684</accession>
<dbReference type="InterPro" id="IPR001789">
    <property type="entry name" value="Sig_transdc_resp-reg_receiver"/>
</dbReference>
<evidence type="ECO:0000259" key="2">
    <source>
        <dbReference type="PROSITE" id="PS50110"/>
    </source>
</evidence>
<reference evidence="3 4" key="1">
    <citation type="journal article" date="2022" name="Front. Microbiol.">
        <title>High genomic differentiation and limited gene flow indicate recent cryptic speciation within the genus Laspinema (cyanobacteria).</title>
        <authorList>
            <person name="Stanojkovic A."/>
            <person name="Skoupy S."/>
            <person name="Skaloud P."/>
            <person name="Dvorak P."/>
        </authorList>
    </citation>
    <scope>NUCLEOTIDE SEQUENCE [LARGE SCALE GENOMIC DNA]</scope>
    <source>
        <strain evidence="3 4">D3b</strain>
    </source>
</reference>
<dbReference type="InterPro" id="IPR052893">
    <property type="entry name" value="TCS_response_regulator"/>
</dbReference>
<name>A0ABT2N684_9CYAN</name>
<proteinExistence type="predicted"/>
<sequence length="165" mass="18565">MPKPSIQNLTVTPTMNSALNPHTILIANDDSSFCLLIEEAFHEVRANLSLFFVEDGEQLLDYLYRRGPYQDPLNSPFPDLLLLDLNMPRLDGREALVQIKADPKLKTIPIVILSSSYHEEDISKCYDAGANSFIVNPLTFDQLAVAMQSLCNYWLSIVSLPPKKL</sequence>
<dbReference type="InterPro" id="IPR011006">
    <property type="entry name" value="CheY-like_superfamily"/>
</dbReference>
<evidence type="ECO:0000256" key="1">
    <source>
        <dbReference type="PROSITE-ProRule" id="PRU00169"/>
    </source>
</evidence>
<dbReference type="SUPFAM" id="SSF52172">
    <property type="entry name" value="CheY-like"/>
    <property type="match status" value="1"/>
</dbReference>
<dbReference type="PROSITE" id="PS50110">
    <property type="entry name" value="RESPONSE_REGULATORY"/>
    <property type="match status" value="1"/>
</dbReference>
<gene>
    <name evidence="3" type="ORF">NG792_10835</name>
</gene>
<dbReference type="CDD" id="cd17557">
    <property type="entry name" value="REC_Rcp-like"/>
    <property type="match status" value="1"/>
</dbReference>
<dbReference type="RefSeq" id="WP_261198184.1">
    <property type="nucleotide sequence ID" value="NZ_JAMXFA010000012.1"/>
</dbReference>
<feature type="modified residue" description="4-aspartylphosphate" evidence="1">
    <location>
        <position position="84"/>
    </location>
</feature>
<dbReference type="PANTHER" id="PTHR44520">
    <property type="entry name" value="RESPONSE REGULATOR RCP1-RELATED"/>
    <property type="match status" value="1"/>
</dbReference>
<feature type="domain" description="Response regulatory" evidence="2">
    <location>
        <begin position="23"/>
        <end position="151"/>
    </location>
</feature>
<evidence type="ECO:0000313" key="4">
    <source>
        <dbReference type="Proteomes" id="UP001525961"/>
    </source>
</evidence>